<gene>
    <name evidence="1" type="ORF">OV079_15875</name>
</gene>
<accession>A0A9X3EWU0</accession>
<dbReference type="RefSeq" id="WP_267769498.1">
    <property type="nucleotide sequence ID" value="NZ_JAPNKE010000002.1"/>
</dbReference>
<proteinExistence type="predicted"/>
<reference evidence="1" key="1">
    <citation type="submission" date="2022-11" db="EMBL/GenBank/DDBJ databases">
        <title>Minimal conservation of predation-associated metabolite biosynthetic gene clusters underscores biosynthetic potential of Myxococcota including descriptions for ten novel species: Archangium lansinium sp. nov., Myxococcus landrumus sp. nov., Nannocystis bai.</title>
        <authorList>
            <person name="Ahearne A."/>
            <person name="Stevens C."/>
            <person name="Phillips K."/>
        </authorList>
    </citation>
    <scope>NUCLEOTIDE SEQUENCE</scope>
    <source>
        <strain evidence="1">Na p29</strain>
    </source>
</reference>
<dbReference type="Proteomes" id="UP001150924">
    <property type="component" value="Unassembled WGS sequence"/>
</dbReference>
<evidence type="ECO:0000313" key="2">
    <source>
        <dbReference type="Proteomes" id="UP001150924"/>
    </source>
</evidence>
<keyword evidence="2" id="KW-1185">Reference proteome</keyword>
<name>A0A9X3EWU0_9BACT</name>
<comment type="caution">
    <text evidence="1">The sequence shown here is derived from an EMBL/GenBank/DDBJ whole genome shotgun (WGS) entry which is preliminary data.</text>
</comment>
<sequence length="306" mass="32469">MSATSRLADAAAIDLVFASPRRLPKPANLRGRVVVLDVAFAAEGIGSGFEKITGKFLAGLGARLARWVDHHDHERHAQFRGDRRFVLHTKAEHGACPEIVTPQMVEETGPVDTIVAHFDLDGLYSAAKWLLRGVEPYPGADADARAVDTRIGEVGPIGALVDKALRAHYEDTVLLNKIVRWLVAGRPRGAEQEAIAAAAADFDAMAAEAAALARAYVVEDGVALVRVPGNPRSFDKTELLLLGQERAPVAVVIDGQTLNIAASFASGLDFVALLGLGGGMPTRVSVPASRLDDTLAKIRAALRARG</sequence>
<dbReference type="AlphaFoldDB" id="A0A9X3EWU0"/>
<organism evidence="1 2">
    <name type="scientific">Nannocystis pusilla</name>
    <dbReference type="NCBI Taxonomy" id="889268"/>
    <lineage>
        <taxon>Bacteria</taxon>
        <taxon>Pseudomonadati</taxon>
        <taxon>Myxococcota</taxon>
        <taxon>Polyangia</taxon>
        <taxon>Nannocystales</taxon>
        <taxon>Nannocystaceae</taxon>
        <taxon>Nannocystis</taxon>
    </lineage>
</organism>
<evidence type="ECO:0000313" key="1">
    <source>
        <dbReference type="EMBL" id="MCY1007008.1"/>
    </source>
</evidence>
<dbReference type="EMBL" id="JAPNKE010000002">
    <property type="protein sequence ID" value="MCY1007008.1"/>
    <property type="molecule type" value="Genomic_DNA"/>
</dbReference>
<protein>
    <submittedName>
        <fullName evidence="1">Uncharacterized protein</fullName>
    </submittedName>
</protein>